<sequence>MQEQALLTQAELAFIRQLNQPATSEQRRQPHVQADIGQQLSELLAHCDSNEPLSLHAHIANQRLTFDLHLSQNGRRAPQLQLSAPHIFDEGEINRAWRSPLPEPLLLYTRSAQPSDLWIHQLSMNGALIEHRAQRKAPKRFQLVLPVDEHTSIAVTGTFVRTTDDGLLAYHLHALDSQGDEQLREFIYQQHLQQEQRLSAGSD</sequence>
<reference evidence="2" key="1">
    <citation type="submission" date="2016-10" db="EMBL/GenBank/DDBJ databases">
        <authorList>
            <person name="Varghese N."/>
            <person name="Submissions S."/>
        </authorList>
    </citation>
    <scope>NUCLEOTIDE SEQUENCE [LARGE SCALE GENOMIC DNA]</scope>
    <source>
        <strain evidence="2">LMG 24016</strain>
    </source>
</reference>
<proteinExistence type="predicted"/>
<gene>
    <name evidence="1" type="ORF">SAMN05216206_3626</name>
</gene>
<dbReference type="OrthoDB" id="6989154at2"/>
<dbReference type="RefSeq" id="WP_090244500.1">
    <property type="nucleotide sequence ID" value="NZ_CAXBNE010000092.1"/>
</dbReference>
<evidence type="ECO:0000313" key="1">
    <source>
        <dbReference type="EMBL" id="SFJ18368.1"/>
    </source>
</evidence>
<keyword evidence="2" id="KW-1185">Reference proteome</keyword>
<evidence type="ECO:0000313" key="2">
    <source>
        <dbReference type="Proteomes" id="UP000243606"/>
    </source>
</evidence>
<evidence type="ECO:0008006" key="3">
    <source>
        <dbReference type="Google" id="ProtNLM"/>
    </source>
</evidence>
<protein>
    <recommendedName>
        <fullName evidence="3">PilZ domain-containing protein</fullName>
    </recommendedName>
</protein>
<organism evidence="1 2">
    <name type="scientific">Pseudomonas guineae</name>
    <dbReference type="NCBI Taxonomy" id="425504"/>
    <lineage>
        <taxon>Bacteria</taxon>
        <taxon>Pseudomonadati</taxon>
        <taxon>Pseudomonadota</taxon>
        <taxon>Gammaproteobacteria</taxon>
        <taxon>Pseudomonadales</taxon>
        <taxon>Pseudomonadaceae</taxon>
        <taxon>Pseudomonas</taxon>
    </lineage>
</organism>
<dbReference type="Proteomes" id="UP000243606">
    <property type="component" value="Unassembled WGS sequence"/>
</dbReference>
<name>A0A1I3P9Z0_9PSED</name>
<dbReference type="AlphaFoldDB" id="A0A1I3P9Z0"/>
<dbReference type="STRING" id="425504.SAMN05216206_3626"/>
<dbReference type="Gene3D" id="2.40.10.220">
    <property type="entry name" value="predicted glycosyltransferase like domains"/>
    <property type="match status" value="1"/>
</dbReference>
<dbReference type="EMBL" id="FOQL01000006">
    <property type="protein sequence ID" value="SFJ18368.1"/>
    <property type="molecule type" value="Genomic_DNA"/>
</dbReference>
<accession>A0A1I3P9Z0</accession>